<dbReference type="PANTHER" id="PTHR22957:SF27">
    <property type="entry name" value="TBC1 DOMAIN FAMILY MEMBER 13"/>
    <property type="match status" value="1"/>
</dbReference>
<dbReference type="PROSITE" id="PS50086">
    <property type="entry name" value="TBC_RABGAP"/>
    <property type="match status" value="1"/>
</dbReference>
<dbReference type="GO" id="GO:0006886">
    <property type="term" value="P:intracellular protein transport"/>
    <property type="evidence" value="ECO:0007669"/>
    <property type="project" value="TreeGrafter"/>
</dbReference>
<dbReference type="GO" id="GO:0005096">
    <property type="term" value="F:GTPase activator activity"/>
    <property type="evidence" value="ECO:0007669"/>
    <property type="project" value="UniProtKB-KW"/>
</dbReference>
<feature type="domain" description="Rab-GAP TBC" evidence="2">
    <location>
        <begin position="1"/>
        <end position="59"/>
    </location>
</feature>
<dbReference type="SUPFAM" id="SSF47923">
    <property type="entry name" value="Ypt/Rab-GAP domain of gyp1p"/>
    <property type="match status" value="1"/>
</dbReference>
<dbReference type="InterPro" id="IPR000195">
    <property type="entry name" value="Rab-GAP-TBC_dom"/>
</dbReference>
<keyword evidence="4" id="KW-1185">Reference proteome</keyword>
<dbReference type="Pfam" id="PF00566">
    <property type="entry name" value="RabGAP-TBC"/>
    <property type="match status" value="1"/>
</dbReference>
<dbReference type="FunFam" id="1.10.472.80:FF:000009">
    <property type="entry name" value="TBC1 domain family member 13"/>
    <property type="match status" value="1"/>
</dbReference>
<evidence type="ECO:0000259" key="2">
    <source>
        <dbReference type="PROSITE" id="PS50086"/>
    </source>
</evidence>
<evidence type="ECO:0000313" key="3">
    <source>
        <dbReference type="EMBL" id="KAJ8919823.1"/>
    </source>
</evidence>
<dbReference type="AlphaFoldDB" id="A0AAV8VZT9"/>
<comment type="caution">
    <text evidence="3">The sequence shown here is derived from an EMBL/GenBank/DDBJ whole genome shotgun (WGS) entry which is preliminary data.</text>
</comment>
<organism evidence="3 4">
    <name type="scientific">Exocentrus adspersus</name>
    <dbReference type="NCBI Taxonomy" id="1586481"/>
    <lineage>
        <taxon>Eukaryota</taxon>
        <taxon>Metazoa</taxon>
        <taxon>Ecdysozoa</taxon>
        <taxon>Arthropoda</taxon>
        <taxon>Hexapoda</taxon>
        <taxon>Insecta</taxon>
        <taxon>Pterygota</taxon>
        <taxon>Neoptera</taxon>
        <taxon>Endopterygota</taxon>
        <taxon>Coleoptera</taxon>
        <taxon>Polyphaga</taxon>
        <taxon>Cucujiformia</taxon>
        <taxon>Chrysomeloidea</taxon>
        <taxon>Cerambycidae</taxon>
        <taxon>Lamiinae</taxon>
        <taxon>Acanthocinini</taxon>
        <taxon>Exocentrus</taxon>
    </lineage>
</organism>
<keyword evidence="1" id="KW-0343">GTPase activation</keyword>
<reference evidence="3 4" key="1">
    <citation type="journal article" date="2023" name="Insect Mol. Biol.">
        <title>Genome sequencing provides insights into the evolution of gene families encoding plant cell wall-degrading enzymes in longhorned beetles.</title>
        <authorList>
            <person name="Shin N.R."/>
            <person name="Okamura Y."/>
            <person name="Kirsch R."/>
            <person name="Pauchet Y."/>
        </authorList>
    </citation>
    <scope>NUCLEOTIDE SEQUENCE [LARGE SCALE GENOMIC DNA]</scope>
    <source>
        <strain evidence="3">EAD_L_NR</strain>
    </source>
</reference>
<evidence type="ECO:0000313" key="4">
    <source>
        <dbReference type="Proteomes" id="UP001159042"/>
    </source>
</evidence>
<dbReference type="InterPro" id="IPR035969">
    <property type="entry name" value="Rab-GAP_TBC_sf"/>
</dbReference>
<accession>A0AAV8VZT9</accession>
<name>A0AAV8VZT9_9CUCU</name>
<dbReference type="Gene3D" id="1.10.472.80">
    <property type="entry name" value="Ypt/Rab-GAP domain of gyp1p, domain 3"/>
    <property type="match status" value="1"/>
</dbReference>
<dbReference type="PANTHER" id="PTHR22957">
    <property type="entry name" value="TBC1 DOMAIN FAMILY MEMBER GTPASE-ACTIVATING PROTEIN"/>
    <property type="match status" value="1"/>
</dbReference>
<evidence type="ECO:0000256" key="1">
    <source>
        <dbReference type="ARBA" id="ARBA00022468"/>
    </source>
</evidence>
<protein>
    <recommendedName>
        <fullName evidence="2">Rab-GAP TBC domain-containing protein</fullName>
    </recommendedName>
</protein>
<gene>
    <name evidence="3" type="ORF">NQ315_006352</name>
</gene>
<dbReference type="EMBL" id="JANEYG010000016">
    <property type="protein sequence ID" value="KAJ8919823.1"/>
    <property type="molecule type" value="Genomic_DNA"/>
</dbReference>
<sequence length="116" mass="13894">MMNKMLNELKNCDLDVWLRFQQQDLKPQFYSFRWITLLLSQEFPLPDVLRIWDSLFSDESRFDFLIYVCCAMIVILRNQLLEGDFPSNLKLLQNFPPMDVQVILSKAVELSKRKLF</sequence>
<proteinExistence type="predicted"/>
<dbReference type="Proteomes" id="UP001159042">
    <property type="component" value="Unassembled WGS sequence"/>
</dbReference>